<comment type="similarity">
    <text evidence="1">Belongs to the MIF family.</text>
</comment>
<sequence>MPLISVVSNVAASKFPADFNVQFSKFLAEMLDKPISRIMLLVTPGAQLTHGATQDPACLIVVSTFISQTFRNLTK</sequence>
<dbReference type="SUPFAM" id="SSF55331">
    <property type="entry name" value="Tautomerase/MIF"/>
    <property type="match status" value="1"/>
</dbReference>
<dbReference type="Proteomes" id="UP000271098">
    <property type="component" value="Unassembled WGS sequence"/>
</dbReference>
<evidence type="ECO:0000313" key="2">
    <source>
        <dbReference type="EMBL" id="VDK64167.1"/>
    </source>
</evidence>
<evidence type="ECO:0000256" key="1">
    <source>
        <dbReference type="ARBA" id="ARBA00005851"/>
    </source>
</evidence>
<evidence type="ECO:0000313" key="3">
    <source>
        <dbReference type="Proteomes" id="UP000271098"/>
    </source>
</evidence>
<dbReference type="InterPro" id="IPR001398">
    <property type="entry name" value="Macrophage_inhib_fac"/>
</dbReference>
<accession>A0A183DIV8</accession>
<dbReference type="EMBL" id="UYRT01025804">
    <property type="protein sequence ID" value="VDK64167.1"/>
    <property type="molecule type" value="Genomic_DNA"/>
</dbReference>
<gene>
    <name evidence="2" type="ORF">GPUH_LOCUS8650</name>
</gene>
<dbReference type="Gene3D" id="3.30.429.10">
    <property type="entry name" value="Macrophage Migration Inhibitory Factor"/>
    <property type="match status" value="1"/>
</dbReference>
<evidence type="ECO:0000313" key="4">
    <source>
        <dbReference type="WBParaSite" id="GPUH_0000865901-mRNA-1"/>
    </source>
</evidence>
<dbReference type="InterPro" id="IPR014347">
    <property type="entry name" value="Tautomerase/MIF_sf"/>
</dbReference>
<proteinExistence type="inferred from homology"/>
<dbReference type="AlphaFoldDB" id="A0A183DIV8"/>
<keyword evidence="3" id="KW-1185">Reference proteome</keyword>
<organism evidence="4">
    <name type="scientific">Gongylonema pulchrum</name>
    <dbReference type="NCBI Taxonomy" id="637853"/>
    <lineage>
        <taxon>Eukaryota</taxon>
        <taxon>Metazoa</taxon>
        <taxon>Ecdysozoa</taxon>
        <taxon>Nematoda</taxon>
        <taxon>Chromadorea</taxon>
        <taxon>Rhabditida</taxon>
        <taxon>Spirurina</taxon>
        <taxon>Spiruromorpha</taxon>
        <taxon>Spiruroidea</taxon>
        <taxon>Gongylonematidae</taxon>
        <taxon>Gongylonema</taxon>
    </lineage>
</organism>
<dbReference type="OrthoDB" id="255819at2759"/>
<name>A0A183DIV8_9BILA</name>
<reference evidence="4" key="1">
    <citation type="submission" date="2016-06" db="UniProtKB">
        <authorList>
            <consortium name="WormBaseParasite"/>
        </authorList>
    </citation>
    <scope>IDENTIFICATION</scope>
</reference>
<dbReference type="WBParaSite" id="GPUH_0000865901-mRNA-1">
    <property type="protein sequence ID" value="GPUH_0000865901-mRNA-1"/>
    <property type="gene ID" value="GPUH_0000865901"/>
</dbReference>
<dbReference type="Pfam" id="PF01187">
    <property type="entry name" value="MIF"/>
    <property type="match status" value="1"/>
</dbReference>
<reference evidence="2 3" key="2">
    <citation type="submission" date="2018-11" db="EMBL/GenBank/DDBJ databases">
        <authorList>
            <consortium name="Pathogen Informatics"/>
        </authorList>
    </citation>
    <scope>NUCLEOTIDE SEQUENCE [LARGE SCALE GENOMIC DNA]</scope>
</reference>
<protein>
    <submittedName>
        <fullName evidence="4">Macrophage migration inhibitory factor</fullName>
    </submittedName>
</protein>